<evidence type="ECO:0000313" key="2">
    <source>
        <dbReference type="Proteomes" id="UP001396334"/>
    </source>
</evidence>
<keyword evidence="2" id="KW-1185">Reference proteome</keyword>
<name>A0ABR2Q792_9ROSI</name>
<proteinExistence type="predicted"/>
<dbReference type="Proteomes" id="UP001396334">
    <property type="component" value="Unassembled WGS sequence"/>
</dbReference>
<reference evidence="1 2" key="1">
    <citation type="journal article" date="2024" name="G3 (Bethesda)">
        <title>Genome assembly of Hibiscus sabdariffa L. provides insights into metabolisms of medicinal natural products.</title>
        <authorList>
            <person name="Kim T."/>
        </authorList>
    </citation>
    <scope>NUCLEOTIDE SEQUENCE [LARGE SCALE GENOMIC DNA]</scope>
    <source>
        <strain evidence="1">TK-2024</strain>
        <tissue evidence="1">Old leaves</tissue>
    </source>
</reference>
<dbReference type="EMBL" id="JBBPBN010000044">
    <property type="protein sequence ID" value="KAK8996547.1"/>
    <property type="molecule type" value="Genomic_DNA"/>
</dbReference>
<accession>A0ABR2Q792</accession>
<organism evidence="1 2">
    <name type="scientific">Hibiscus sabdariffa</name>
    <name type="common">roselle</name>
    <dbReference type="NCBI Taxonomy" id="183260"/>
    <lineage>
        <taxon>Eukaryota</taxon>
        <taxon>Viridiplantae</taxon>
        <taxon>Streptophyta</taxon>
        <taxon>Embryophyta</taxon>
        <taxon>Tracheophyta</taxon>
        <taxon>Spermatophyta</taxon>
        <taxon>Magnoliopsida</taxon>
        <taxon>eudicotyledons</taxon>
        <taxon>Gunneridae</taxon>
        <taxon>Pentapetalae</taxon>
        <taxon>rosids</taxon>
        <taxon>malvids</taxon>
        <taxon>Malvales</taxon>
        <taxon>Malvaceae</taxon>
        <taxon>Malvoideae</taxon>
        <taxon>Hibiscus</taxon>
    </lineage>
</organism>
<sequence>MRYLMCLGLGVESDCNKAVMLLQNRSVFHHMKMMDKQWKVTIDASERQHSDLAQLACRYTFGYHELINSLDSTGRLLHSDFTTLQGSLII</sequence>
<protein>
    <submittedName>
        <fullName evidence="1">Uncharacterized protein</fullName>
    </submittedName>
</protein>
<comment type="caution">
    <text evidence="1">The sequence shown here is derived from an EMBL/GenBank/DDBJ whole genome shotgun (WGS) entry which is preliminary data.</text>
</comment>
<gene>
    <name evidence="1" type="ORF">V6N11_081818</name>
</gene>
<evidence type="ECO:0000313" key="1">
    <source>
        <dbReference type="EMBL" id="KAK8996547.1"/>
    </source>
</evidence>